<comment type="function">
    <text evidence="4">Part of the outer membrane protein assembly complex, which is involved in assembly and insertion of beta-barrel proteins into the outer membrane.</text>
</comment>
<evidence type="ECO:0000256" key="4">
    <source>
        <dbReference type="HAMAP-Rule" id="MF_00922"/>
    </source>
</evidence>
<evidence type="ECO:0000256" key="3">
    <source>
        <dbReference type="ARBA" id="ARBA00023237"/>
    </source>
</evidence>
<dbReference type="Proteomes" id="UP000285575">
    <property type="component" value="Unassembled WGS sequence"/>
</dbReference>
<dbReference type="GO" id="GO:0043165">
    <property type="term" value="P:Gram-negative-bacterium-type cell outer membrane assembly"/>
    <property type="evidence" value="ECO:0007669"/>
    <property type="project" value="UniProtKB-UniRule"/>
</dbReference>
<comment type="subcellular location">
    <subcellularLocation>
        <location evidence="4">Cell outer membrane</location>
    </subcellularLocation>
</comment>
<dbReference type="NCBIfam" id="TIGR03302">
    <property type="entry name" value="OM_YfiO"/>
    <property type="match status" value="1"/>
</dbReference>
<evidence type="ECO:0000256" key="2">
    <source>
        <dbReference type="ARBA" id="ARBA00023136"/>
    </source>
</evidence>
<organism evidence="6 7">
    <name type="scientific">Rubrivivax rivuli</name>
    <dbReference type="NCBI Taxonomy" id="1862385"/>
    <lineage>
        <taxon>Bacteria</taxon>
        <taxon>Pseudomonadati</taxon>
        <taxon>Pseudomonadota</taxon>
        <taxon>Betaproteobacteria</taxon>
        <taxon>Burkholderiales</taxon>
        <taxon>Sphaerotilaceae</taxon>
        <taxon>Rubrivivax</taxon>
    </lineage>
</organism>
<dbReference type="HAMAP" id="MF_00922">
    <property type="entry name" value="OM_assembly_BamD"/>
    <property type="match status" value="1"/>
</dbReference>
<feature type="chain" id="PRO_5019599180" description="Outer membrane protein assembly factor BamD" evidence="4">
    <location>
        <begin position="22"/>
        <end position="267"/>
    </location>
</feature>
<name>A0A437RG09_9BURK</name>
<accession>A0A437RG09</accession>
<feature type="signal peptide" evidence="4">
    <location>
        <begin position="1"/>
        <end position="21"/>
    </location>
</feature>
<keyword evidence="1 4" id="KW-0732">Signal</keyword>
<evidence type="ECO:0000256" key="1">
    <source>
        <dbReference type="ARBA" id="ARBA00022729"/>
    </source>
</evidence>
<keyword evidence="2 4" id="KW-0472">Membrane</keyword>
<comment type="subunit">
    <text evidence="4">Part of the Bam complex.</text>
</comment>
<keyword evidence="7" id="KW-1185">Reference proteome</keyword>
<dbReference type="Gene3D" id="1.25.40.10">
    <property type="entry name" value="Tetratricopeptide repeat domain"/>
    <property type="match status" value="1"/>
</dbReference>
<dbReference type="GO" id="GO:0051205">
    <property type="term" value="P:protein insertion into membrane"/>
    <property type="evidence" value="ECO:0007669"/>
    <property type="project" value="UniProtKB-UniRule"/>
</dbReference>
<dbReference type="CDD" id="cd15830">
    <property type="entry name" value="BamD"/>
    <property type="match status" value="1"/>
</dbReference>
<comment type="similarity">
    <text evidence="4">Belongs to the BamD family.</text>
</comment>
<reference evidence="6 7" key="1">
    <citation type="submission" date="2019-01" db="EMBL/GenBank/DDBJ databases">
        <authorList>
            <person name="Chen W.-M."/>
        </authorList>
    </citation>
    <scope>NUCLEOTIDE SEQUENCE [LARGE SCALE GENOMIC DNA]</scope>
    <source>
        <strain evidence="6 7">KYPY4</strain>
    </source>
</reference>
<comment type="caution">
    <text evidence="6">The sequence shown here is derived from an EMBL/GenBank/DDBJ whole genome shotgun (WGS) entry which is preliminary data.</text>
</comment>
<keyword evidence="3 4" id="KW-0998">Cell outer membrane</keyword>
<dbReference type="InterPro" id="IPR011990">
    <property type="entry name" value="TPR-like_helical_dom_sf"/>
</dbReference>
<dbReference type="InterPro" id="IPR039565">
    <property type="entry name" value="BamD-like"/>
</dbReference>
<evidence type="ECO:0000313" key="6">
    <source>
        <dbReference type="EMBL" id="RVU45654.1"/>
    </source>
</evidence>
<feature type="domain" description="Outer membrane lipoprotein BamD-like" evidence="5">
    <location>
        <begin position="33"/>
        <end position="239"/>
    </location>
</feature>
<gene>
    <name evidence="4" type="primary">bamD</name>
    <name evidence="6" type="ORF">EOE66_15170</name>
</gene>
<protein>
    <recommendedName>
        <fullName evidence="4">Outer membrane protein assembly factor BamD</fullName>
    </recommendedName>
</protein>
<dbReference type="OrthoDB" id="9779191at2"/>
<dbReference type="InterPro" id="IPR017689">
    <property type="entry name" value="BamD"/>
</dbReference>
<dbReference type="GO" id="GO:0009279">
    <property type="term" value="C:cell outer membrane"/>
    <property type="evidence" value="ECO:0007669"/>
    <property type="project" value="UniProtKB-SubCell"/>
</dbReference>
<dbReference type="SUPFAM" id="SSF48452">
    <property type="entry name" value="TPR-like"/>
    <property type="match status" value="1"/>
</dbReference>
<dbReference type="Pfam" id="PF13525">
    <property type="entry name" value="YfiO"/>
    <property type="match status" value="1"/>
</dbReference>
<evidence type="ECO:0000313" key="7">
    <source>
        <dbReference type="Proteomes" id="UP000285575"/>
    </source>
</evidence>
<sequence precursor="true">MWPKFSRLALLGLVAVAVQLAGCGSTPVEESPDTTAERLYKEAREDMAAGSYERAIKTLERVESLAAGSLLGQQAQLDTAYMHWRNGERTEGLAAVNRFIKLNPSSPALDYALYLRGVINFNENLGLLGKIANQDLSERDQSAARESFQSFKQLVDQFPQSRYAGDAKARMNFIINALASYEVHVARYYFRRGAYVAAAARAQQAVSEFQRSPAAEEALFLMMQSYDKLELTGLRDDAERVLRKNFPDSAFLNQGKALSARPWWRFW</sequence>
<dbReference type="EMBL" id="SACR01000004">
    <property type="protein sequence ID" value="RVU45654.1"/>
    <property type="molecule type" value="Genomic_DNA"/>
</dbReference>
<proteinExistence type="inferred from homology"/>
<dbReference type="AlphaFoldDB" id="A0A437RG09"/>
<evidence type="ECO:0000259" key="5">
    <source>
        <dbReference type="Pfam" id="PF13525"/>
    </source>
</evidence>